<dbReference type="AlphaFoldDB" id="A0AAU9UD96"/>
<name>A0AAU9UD96_EUPED</name>
<protein>
    <submittedName>
        <fullName evidence="1">Uncharacterized protein</fullName>
    </submittedName>
</protein>
<comment type="caution">
    <text evidence="1">The sequence shown here is derived from an EMBL/GenBank/DDBJ whole genome shotgun (WGS) entry which is preliminary data.</text>
</comment>
<sequence length="99" mass="10823">MSRISYISQTPSSYKIVPGPVDDVLLQGVGERLEVVVREAGADLAERLVAVVLAARQQEPAEQAGALAAAAVRAQHHRVHRVAHALQVVLLELRHEYDR</sequence>
<reference evidence="1" key="1">
    <citation type="submission" date="2022-03" db="EMBL/GenBank/DDBJ databases">
        <authorList>
            <person name="Tunstrom K."/>
        </authorList>
    </citation>
    <scope>NUCLEOTIDE SEQUENCE</scope>
</reference>
<proteinExistence type="predicted"/>
<dbReference type="EMBL" id="CAKOGL010000018">
    <property type="protein sequence ID" value="CAH2097285.1"/>
    <property type="molecule type" value="Genomic_DNA"/>
</dbReference>
<keyword evidence="2" id="KW-1185">Reference proteome</keyword>
<evidence type="ECO:0000313" key="1">
    <source>
        <dbReference type="EMBL" id="CAH2097285.1"/>
    </source>
</evidence>
<gene>
    <name evidence="1" type="ORF">EEDITHA_LOCUS12529</name>
</gene>
<organism evidence="1 2">
    <name type="scientific">Euphydryas editha</name>
    <name type="common">Edith's checkerspot</name>
    <dbReference type="NCBI Taxonomy" id="104508"/>
    <lineage>
        <taxon>Eukaryota</taxon>
        <taxon>Metazoa</taxon>
        <taxon>Ecdysozoa</taxon>
        <taxon>Arthropoda</taxon>
        <taxon>Hexapoda</taxon>
        <taxon>Insecta</taxon>
        <taxon>Pterygota</taxon>
        <taxon>Neoptera</taxon>
        <taxon>Endopterygota</taxon>
        <taxon>Lepidoptera</taxon>
        <taxon>Glossata</taxon>
        <taxon>Ditrysia</taxon>
        <taxon>Papilionoidea</taxon>
        <taxon>Nymphalidae</taxon>
        <taxon>Nymphalinae</taxon>
        <taxon>Euphydryas</taxon>
    </lineage>
</organism>
<dbReference type="Proteomes" id="UP001153954">
    <property type="component" value="Unassembled WGS sequence"/>
</dbReference>
<evidence type="ECO:0000313" key="2">
    <source>
        <dbReference type="Proteomes" id="UP001153954"/>
    </source>
</evidence>
<accession>A0AAU9UD96</accession>